<dbReference type="SUPFAM" id="SSF52058">
    <property type="entry name" value="L domain-like"/>
    <property type="match status" value="1"/>
</dbReference>
<dbReference type="OrthoDB" id="2522477at2759"/>
<dbReference type="InterPro" id="IPR032675">
    <property type="entry name" value="LRR_dom_sf"/>
</dbReference>
<dbReference type="AlphaFoldDB" id="A0A6A5Y6Y6"/>
<protein>
    <recommendedName>
        <fullName evidence="4">F-box domain-containing protein</fullName>
    </recommendedName>
</protein>
<evidence type="ECO:0000313" key="3">
    <source>
        <dbReference type="Proteomes" id="UP000799778"/>
    </source>
</evidence>
<feature type="region of interest" description="Disordered" evidence="1">
    <location>
        <begin position="591"/>
        <end position="642"/>
    </location>
</feature>
<dbReference type="Gene3D" id="3.80.10.10">
    <property type="entry name" value="Ribonuclease Inhibitor"/>
    <property type="match status" value="1"/>
</dbReference>
<feature type="compositionally biased region" description="Acidic residues" evidence="1">
    <location>
        <begin position="591"/>
        <end position="634"/>
    </location>
</feature>
<name>A0A6A5Y6Y6_9PLEO</name>
<dbReference type="GeneID" id="54287654"/>
<gene>
    <name evidence="2" type="ORF">BU24DRAFT_438464</name>
</gene>
<accession>A0A6A5Y6Y6</accession>
<reference evidence="2" key="1">
    <citation type="journal article" date="2020" name="Stud. Mycol.">
        <title>101 Dothideomycetes genomes: a test case for predicting lifestyles and emergence of pathogens.</title>
        <authorList>
            <person name="Haridas S."/>
            <person name="Albert R."/>
            <person name="Binder M."/>
            <person name="Bloem J."/>
            <person name="Labutti K."/>
            <person name="Salamov A."/>
            <person name="Andreopoulos B."/>
            <person name="Baker S."/>
            <person name="Barry K."/>
            <person name="Bills G."/>
            <person name="Bluhm B."/>
            <person name="Cannon C."/>
            <person name="Castanera R."/>
            <person name="Culley D."/>
            <person name="Daum C."/>
            <person name="Ezra D."/>
            <person name="Gonzalez J."/>
            <person name="Henrissat B."/>
            <person name="Kuo A."/>
            <person name="Liang C."/>
            <person name="Lipzen A."/>
            <person name="Lutzoni F."/>
            <person name="Magnuson J."/>
            <person name="Mondo S."/>
            <person name="Nolan M."/>
            <person name="Ohm R."/>
            <person name="Pangilinan J."/>
            <person name="Park H.-J."/>
            <person name="Ramirez L."/>
            <person name="Alfaro M."/>
            <person name="Sun H."/>
            <person name="Tritt A."/>
            <person name="Yoshinaga Y."/>
            <person name="Zwiers L.-H."/>
            <person name="Turgeon B."/>
            <person name="Goodwin S."/>
            <person name="Spatafora J."/>
            <person name="Crous P."/>
            <person name="Grigoriev I."/>
        </authorList>
    </citation>
    <scope>NUCLEOTIDE SEQUENCE</scope>
    <source>
        <strain evidence="2">CBS 175.79</strain>
    </source>
</reference>
<evidence type="ECO:0008006" key="4">
    <source>
        <dbReference type="Google" id="ProtNLM"/>
    </source>
</evidence>
<organism evidence="2 3">
    <name type="scientific">Aaosphaeria arxii CBS 175.79</name>
    <dbReference type="NCBI Taxonomy" id="1450172"/>
    <lineage>
        <taxon>Eukaryota</taxon>
        <taxon>Fungi</taxon>
        <taxon>Dikarya</taxon>
        <taxon>Ascomycota</taxon>
        <taxon>Pezizomycotina</taxon>
        <taxon>Dothideomycetes</taxon>
        <taxon>Pleosporomycetidae</taxon>
        <taxon>Pleosporales</taxon>
        <taxon>Pleosporales incertae sedis</taxon>
        <taxon>Aaosphaeria</taxon>
    </lineage>
</organism>
<dbReference type="SUPFAM" id="SSF81383">
    <property type="entry name" value="F-box domain"/>
    <property type="match status" value="1"/>
</dbReference>
<dbReference type="InterPro" id="IPR036047">
    <property type="entry name" value="F-box-like_dom_sf"/>
</dbReference>
<keyword evidence="3" id="KW-1185">Reference proteome</keyword>
<feature type="compositionally biased region" description="Basic and acidic residues" evidence="1">
    <location>
        <begin position="510"/>
        <end position="520"/>
    </location>
</feature>
<sequence>MDTDTPNHPAHSHFLSLPAELILTIITHLADDRPALCSLAQTCHYLKPLAEEHIYSTIELLSTDDLRAIITAFSRDPQRVGAVNTLKILYKHHDALSTTVEERQTFNRYVKQMKLLRDWHVESPYDNFKWAHGGFEWVDEDMEEFRQSLESAALHSGQPLVEEIGLAKLEKLIIHSHGADTDFWDLKDFHCLFRHPSLRYLHVSCLNLPSDIPELEPYAAQTPLQTLIFDECELEPRSLGRILSTPKSLKHLTLGENVHNIKRDRGIQPKLSNAPDEAIEALAPVAHSLETLIHIDPKFNTLPDPFHPPALRLRGSGMRNFHKLHSLECDRCSFLHQGIIANRLLAPPNLQTLRMYNPRKMDSSFWDDLPEHTSYTQLPSLRLLEFIETTTLRTSAFLADYVGDFDRTRERHAYAYKLFQHNIDMKMFAEVHHHYGLIPPYLDGEETPVRLCLYDSSDIGFHRVVQDETHHLSPIISKVVPHPASESASAGFDIHILPSTSSPDDNPEDQEARETDHLSKRDVARLRNQIWRTMQRHRAANGRAPPASITMNLADGGGVVLELVTDDGGTDDEEDDEDVDSDDLDYAVFEDGDFDDEDEEDEDGFEEEEEGGEEFEDAEEGVYVDGDGEGEGGEGDGTPAGVPVITALATFTAADDDELD</sequence>
<dbReference type="EMBL" id="ML978066">
    <property type="protein sequence ID" value="KAF2021322.1"/>
    <property type="molecule type" value="Genomic_DNA"/>
</dbReference>
<evidence type="ECO:0000256" key="1">
    <source>
        <dbReference type="SAM" id="MobiDB-lite"/>
    </source>
</evidence>
<dbReference type="RefSeq" id="XP_033389661.1">
    <property type="nucleotide sequence ID" value="XM_033530257.1"/>
</dbReference>
<evidence type="ECO:0000313" key="2">
    <source>
        <dbReference type="EMBL" id="KAF2021322.1"/>
    </source>
</evidence>
<feature type="region of interest" description="Disordered" evidence="1">
    <location>
        <begin position="495"/>
        <end position="520"/>
    </location>
</feature>
<dbReference type="Proteomes" id="UP000799778">
    <property type="component" value="Unassembled WGS sequence"/>
</dbReference>
<proteinExistence type="predicted"/>